<feature type="transmembrane region" description="Helical" evidence="1">
    <location>
        <begin position="20"/>
        <end position="47"/>
    </location>
</feature>
<keyword evidence="1" id="KW-0812">Transmembrane</keyword>
<name>A0ABR8L377_9ACTN</name>
<evidence type="ECO:0008006" key="4">
    <source>
        <dbReference type="Google" id="ProtNLM"/>
    </source>
</evidence>
<feature type="transmembrane region" description="Helical" evidence="1">
    <location>
        <begin position="59"/>
        <end position="87"/>
    </location>
</feature>
<accession>A0ABR8L377</accession>
<comment type="caution">
    <text evidence="2">The sequence shown here is derived from an EMBL/GenBank/DDBJ whole genome shotgun (WGS) entry which is preliminary data.</text>
</comment>
<dbReference type="EMBL" id="JACXRZ010000007">
    <property type="protein sequence ID" value="MBD3143965.1"/>
    <property type="molecule type" value="Genomic_DNA"/>
</dbReference>
<keyword evidence="1" id="KW-0472">Membrane</keyword>
<dbReference type="GeneID" id="97247414"/>
<keyword evidence="1" id="KW-1133">Transmembrane helix</keyword>
<protein>
    <recommendedName>
        <fullName evidence="4">DUF4190 domain-containing protein</fullName>
    </recommendedName>
</protein>
<dbReference type="Proteomes" id="UP000653231">
    <property type="component" value="Unassembled WGS sequence"/>
</dbReference>
<sequence>MTPPLQTPTPATGGRRALVLALMALVFTLMLPAAGLALSLFAVVIAIRDLRLLNRERRGIGMATGAVVLSSLAFVLGIVTTGFQLYFSDELTAYNECRKGAGTVAAQQDCSEQLMRAFEQKMGVAWPQGVPAPA</sequence>
<evidence type="ECO:0000313" key="3">
    <source>
        <dbReference type="Proteomes" id="UP000653231"/>
    </source>
</evidence>
<dbReference type="RefSeq" id="WP_142569194.1">
    <property type="nucleotide sequence ID" value="NZ_JACXRZ010000007.1"/>
</dbReference>
<gene>
    <name evidence="2" type="ORF">IEQ31_12325</name>
</gene>
<evidence type="ECO:0000256" key="1">
    <source>
        <dbReference type="SAM" id="Phobius"/>
    </source>
</evidence>
<keyword evidence="3" id="KW-1185">Reference proteome</keyword>
<proteinExistence type="predicted"/>
<evidence type="ECO:0000313" key="2">
    <source>
        <dbReference type="EMBL" id="MBD3143965.1"/>
    </source>
</evidence>
<organism evidence="2 3">
    <name type="scientific">Microbispora bryophytorum subsp. camponoti</name>
    <dbReference type="NCBI Taxonomy" id="1677852"/>
    <lineage>
        <taxon>Bacteria</taxon>
        <taxon>Bacillati</taxon>
        <taxon>Actinomycetota</taxon>
        <taxon>Actinomycetes</taxon>
        <taxon>Streptosporangiales</taxon>
        <taxon>Streptosporangiaceae</taxon>
        <taxon>Microbispora</taxon>
    </lineage>
</organism>
<reference evidence="2 3" key="1">
    <citation type="submission" date="2020-09" db="EMBL/GenBank/DDBJ databases">
        <title>Actinomycete isolated from the Camponotus japonicus Mayr.</title>
        <authorList>
            <person name="Gong X."/>
        </authorList>
    </citation>
    <scope>NUCLEOTIDE SEQUENCE [LARGE SCALE GENOMIC DNA]</scope>
    <source>
        <strain evidence="2 3">2C-HV3</strain>
    </source>
</reference>